<dbReference type="InterPro" id="IPR011009">
    <property type="entry name" value="Kinase-like_dom_sf"/>
</dbReference>
<protein>
    <recommendedName>
        <fullName evidence="1">Serine-threonine/tyrosine-protein kinase catalytic domain-containing protein</fullName>
    </recommendedName>
</protein>
<dbReference type="AlphaFoldDB" id="A0AAF3EIK7"/>
<proteinExistence type="predicted"/>
<accession>A0AAF3EIK7</accession>
<evidence type="ECO:0000313" key="3">
    <source>
        <dbReference type="WBParaSite" id="MBELARI_LOCUS13854"/>
    </source>
</evidence>
<name>A0AAF3EIK7_9BILA</name>
<evidence type="ECO:0000313" key="2">
    <source>
        <dbReference type="Proteomes" id="UP000887575"/>
    </source>
</evidence>
<sequence length="129" mass="15013">MIKHDQLSFDRTKDLLGTGNFANVYKGIYKIDDKMEKLSLLKRALAREAYTVEQLKKERESMLKEAETQVYYVHENVVRSHGTRNAEEAGHLLEEVGCLGVWNADLRSIQQRVKPWPVRISRGKLRQQD</sequence>
<dbReference type="WBParaSite" id="MBELARI_LOCUS13854">
    <property type="protein sequence ID" value="MBELARI_LOCUS13854"/>
    <property type="gene ID" value="MBELARI_LOCUS13854"/>
</dbReference>
<dbReference type="GO" id="GO:0004672">
    <property type="term" value="F:protein kinase activity"/>
    <property type="evidence" value="ECO:0007669"/>
    <property type="project" value="InterPro"/>
</dbReference>
<keyword evidence="2" id="KW-1185">Reference proteome</keyword>
<evidence type="ECO:0000259" key="1">
    <source>
        <dbReference type="Pfam" id="PF07714"/>
    </source>
</evidence>
<organism evidence="2 3">
    <name type="scientific">Mesorhabditis belari</name>
    <dbReference type="NCBI Taxonomy" id="2138241"/>
    <lineage>
        <taxon>Eukaryota</taxon>
        <taxon>Metazoa</taxon>
        <taxon>Ecdysozoa</taxon>
        <taxon>Nematoda</taxon>
        <taxon>Chromadorea</taxon>
        <taxon>Rhabditida</taxon>
        <taxon>Rhabditina</taxon>
        <taxon>Rhabditomorpha</taxon>
        <taxon>Rhabditoidea</taxon>
        <taxon>Rhabditidae</taxon>
        <taxon>Mesorhabditinae</taxon>
        <taxon>Mesorhabditis</taxon>
    </lineage>
</organism>
<dbReference type="Proteomes" id="UP000887575">
    <property type="component" value="Unassembled WGS sequence"/>
</dbReference>
<feature type="domain" description="Serine-threonine/tyrosine-protein kinase catalytic" evidence="1">
    <location>
        <begin position="13"/>
        <end position="111"/>
    </location>
</feature>
<reference evidence="3" key="1">
    <citation type="submission" date="2024-02" db="UniProtKB">
        <authorList>
            <consortium name="WormBaseParasite"/>
        </authorList>
    </citation>
    <scope>IDENTIFICATION</scope>
</reference>
<dbReference type="Pfam" id="PF07714">
    <property type="entry name" value="PK_Tyr_Ser-Thr"/>
    <property type="match status" value="1"/>
</dbReference>
<dbReference type="SUPFAM" id="SSF56112">
    <property type="entry name" value="Protein kinase-like (PK-like)"/>
    <property type="match status" value="1"/>
</dbReference>
<dbReference type="Gene3D" id="3.30.200.20">
    <property type="entry name" value="Phosphorylase Kinase, domain 1"/>
    <property type="match status" value="1"/>
</dbReference>
<dbReference type="InterPro" id="IPR001245">
    <property type="entry name" value="Ser-Thr/Tyr_kinase_cat_dom"/>
</dbReference>